<gene>
    <name evidence="8" type="ORF">MICPUN_103083</name>
</gene>
<dbReference type="OMA" id="MRIWSAN"/>
<dbReference type="RefSeq" id="XP_002504922.1">
    <property type="nucleotide sequence ID" value="XM_002504876.1"/>
</dbReference>
<dbReference type="Pfam" id="PF02225">
    <property type="entry name" value="PA"/>
    <property type="match status" value="1"/>
</dbReference>
<feature type="active site" description="Charge relay system" evidence="4 5">
    <location>
        <position position="100"/>
    </location>
</feature>
<dbReference type="Pfam" id="PF00082">
    <property type="entry name" value="Peptidase_S8"/>
    <property type="match status" value="1"/>
</dbReference>
<dbReference type="Gene3D" id="3.40.50.200">
    <property type="entry name" value="Peptidase S8/S53 domain"/>
    <property type="match status" value="1"/>
</dbReference>
<dbReference type="InterPro" id="IPR034058">
    <property type="entry name" value="TagA/B/C/D_pept_dom"/>
</dbReference>
<comment type="similarity">
    <text evidence="5">Belongs to the peptidase S8 family.</text>
</comment>
<dbReference type="SUPFAM" id="SSF52743">
    <property type="entry name" value="Subtilisin-like"/>
    <property type="match status" value="1"/>
</dbReference>
<dbReference type="FunCoup" id="C1EE69">
    <property type="interactions" value="961"/>
</dbReference>
<dbReference type="SUPFAM" id="SSF49785">
    <property type="entry name" value="Galactose-binding domain-like"/>
    <property type="match status" value="1"/>
</dbReference>
<dbReference type="GO" id="GO:0005524">
    <property type="term" value="F:ATP binding"/>
    <property type="evidence" value="ECO:0007669"/>
    <property type="project" value="UniProtKB-KW"/>
</dbReference>
<dbReference type="InterPro" id="IPR008979">
    <property type="entry name" value="Galactose-bd-like_sf"/>
</dbReference>
<keyword evidence="8" id="KW-0067">ATP-binding</keyword>
<feature type="domain" description="PA" evidence="7">
    <location>
        <begin position="281"/>
        <end position="362"/>
    </location>
</feature>
<evidence type="ECO:0000259" key="6">
    <source>
        <dbReference type="Pfam" id="PF00082"/>
    </source>
</evidence>
<dbReference type="PRINTS" id="PR00723">
    <property type="entry name" value="SUBTILISIN"/>
</dbReference>
<dbReference type="PANTHER" id="PTHR43399:SF5">
    <property type="entry name" value="PEPTIDASE S8 FAMILY WITH PROTEASE-ASSOCIATED DOMAIN"/>
    <property type="match status" value="1"/>
</dbReference>
<dbReference type="OrthoDB" id="536624at2759"/>
<feature type="active site" description="Charge relay system" evidence="4 5">
    <location>
        <position position="59"/>
    </location>
</feature>
<dbReference type="CDD" id="cd04842">
    <property type="entry name" value="Peptidases_S8_Kp43_protease"/>
    <property type="match status" value="1"/>
</dbReference>
<dbReference type="PROSITE" id="PS51892">
    <property type="entry name" value="SUBTILASE"/>
    <property type="match status" value="1"/>
</dbReference>
<feature type="domain" description="Peptidase S8/S53" evidence="6">
    <location>
        <begin position="50"/>
        <end position="493"/>
    </location>
</feature>
<dbReference type="GO" id="GO:0006508">
    <property type="term" value="P:proteolysis"/>
    <property type="evidence" value="ECO:0007669"/>
    <property type="project" value="UniProtKB-KW"/>
</dbReference>
<accession>C1EE69</accession>
<dbReference type="InterPro" id="IPR015500">
    <property type="entry name" value="Peptidase_S8_subtilisin-rel"/>
</dbReference>
<name>C1EE69_MICCC</name>
<evidence type="ECO:0000256" key="1">
    <source>
        <dbReference type="ARBA" id="ARBA00022670"/>
    </source>
</evidence>
<dbReference type="PANTHER" id="PTHR43399">
    <property type="entry name" value="SUBTILISIN-RELATED"/>
    <property type="match status" value="1"/>
</dbReference>
<dbReference type="InterPro" id="IPR051048">
    <property type="entry name" value="Peptidase_S8/S53_subtilisin"/>
</dbReference>
<evidence type="ECO:0000256" key="5">
    <source>
        <dbReference type="PROSITE-ProRule" id="PRU01240"/>
    </source>
</evidence>
<evidence type="ECO:0000256" key="2">
    <source>
        <dbReference type="ARBA" id="ARBA00022801"/>
    </source>
</evidence>
<reference evidence="8 9" key="1">
    <citation type="journal article" date="2009" name="Science">
        <title>Green evolution and dynamic adaptations revealed by genomes of the marine picoeukaryotes Micromonas.</title>
        <authorList>
            <person name="Worden A.Z."/>
            <person name="Lee J.H."/>
            <person name="Mock T."/>
            <person name="Rouze P."/>
            <person name="Simmons M.P."/>
            <person name="Aerts A.L."/>
            <person name="Allen A.E."/>
            <person name="Cuvelier M.L."/>
            <person name="Derelle E."/>
            <person name="Everett M.V."/>
            <person name="Foulon E."/>
            <person name="Grimwood J."/>
            <person name="Gundlach H."/>
            <person name="Henrissat B."/>
            <person name="Napoli C."/>
            <person name="McDonald S.M."/>
            <person name="Parker M.S."/>
            <person name="Rombauts S."/>
            <person name="Salamov A."/>
            <person name="Von Dassow P."/>
            <person name="Badger J.H."/>
            <person name="Coutinho P.M."/>
            <person name="Demir E."/>
            <person name="Dubchak I."/>
            <person name="Gentemann C."/>
            <person name="Eikrem W."/>
            <person name="Gready J.E."/>
            <person name="John U."/>
            <person name="Lanier W."/>
            <person name="Lindquist E.A."/>
            <person name="Lucas S."/>
            <person name="Mayer K.F."/>
            <person name="Moreau H."/>
            <person name="Not F."/>
            <person name="Otillar R."/>
            <person name="Panaud O."/>
            <person name="Pangilinan J."/>
            <person name="Paulsen I."/>
            <person name="Piegu B."/>
            <person name="Poliakov A."/>
            <person name="Robbens S."/>
            <person name="Schmutz J."/>
            <person name="Toulza E."/>
            <person name="Wyss T."/>
            <person name="Zelensky A."/>
            <person name="Zhou K."/>
            <person name="Armbrust E.V."/>
            <person name="Bhattacharya D."/>
            <person name="Goodenough U.W."/>
            <person name="Van de Peer Y."/>
            <person name="Grigoriev I.V."/>
        </authorList>
    </citation>
    <scope>NUCLEOTIDE SEQUENCE [LARGE SCALE GENOMIC DNA]</scope>
    <source>
        <strain evidence="9">RCC299 / NOUM17</strain>
    </source>
</reference>
<dbReference type="Gene3D" id="3.50.30.30">
    <property type="match status" value="1"/>
</dbReference>
<dbReference type="EMBL" id="CP001330">
    <property type="protein sequence ID" value="ACO66180.1"/>
    <property type="molecule type" value="Genomic_DNA"/>
</dbReference>
<dbReference type="eggNOG" id="ENOG502QSWT">
    <property type="taxonomic scope" value="Eukaryota"/>
</dbReference>
<keyword evidence="8" id="KW-0547">Nucleotide-binding</keyword>
<dbReference type="InParanoid" id="C1EE69"/>
<feature type="active site" description="Charge relay system" evidence="4 5">
    <location>
        <position position="445"/>
    </location>
</feature>
<dbReference type="PROSITE" id="PS00138">
    <property type="entry name" value="SUBTILASE_SER"/>
    <property type="match status" value="1"/>
</dbReference>
<dbReference type="InterPro" id="IPR036852">
    <property type="entry name" value="Peptidase_S8/S53_dom_sf"/>
</dbReference>
<keyword evidence="3 5" id="KW-0720">Serine protease</keyword>
<keyword evidence="1 5" id="KW-0645">Protease</keyword>
<evidence type="ECO:0000313" key="9">
    <source>
        <dbReference type="Proteomes" id="UP000002009"/>
    </source>
</evidence>
<evidence type="ECO:0000256" key="4">
    <source>
        <dbReference type="PIRSR" id="PIRSR615500-1"/>
    </source>
</evidence>
<organism evidence="8 9">
    <name type="scientific">Micromonas commoda (strain RCC299 / NOUM17 / CCMP2709)</name>
    <name type="common">Picoplanktonic green alga</name>
    <dbReference type="NCBI Taxonomy" id="296587"/>
    <lineage>
        <taxon>Eukaryota</taxon>
        <taxon>Viridiplantae</taxon>
        <taxon>Chlorophyta</taxon>
        <taxon>Mamiellophyceae</taxon>
        <taxon>Mamiellales</taxon>
        <taxon>Mamiellaceae</taxon>
        <taxon>Micromonas</taxon>
    </lineage>
</organism>
<evidence type="ECO:0000259" key="7">
    <source>
        <dbReference type="Pfam" id="PF02225"/>
    </source>
</evidence>
<sequence>MNMQTSAVIQSGSGVVDAAGFDATTAKYAVPPGERESRGVHPVWRAGIRGENVLVGVGDSGLDVGSCWLADPTNAPPGPRHRKIRRYNAVWGDEVDANGHGTHVVSTILGEAVVGSPIGASEYDGMAPRAKVVFNDIGVGVGGSLFLPTSMAAYFDTAYADGARIHSDSWGNDAPLYDGLAREVDEYAWSHRDFLPVFAAGNFGLSAGAPSTVTSPATCKNGVAVGASLGWSGPNVASAVVGDSATMNVRSLNVPGTVEAFTVYMAAVGADRFATGAQPVRLVAASPPDACSNFTVRFPGAVVLVTRGGCYFSDKIIHAQDAGAVGVIVANDDVTGFFKIGARDGDASARLVRVPAASVPASSHRKLLAAMPCVVTFHPARLSPKRVDHIASFSSFGATTDGRIKPDVVAPGEITSASAAAAGGGDSSERGAFPNCAVTTIAGTSMATPVAAGAAALIRQYFTDGFYPTGARTKGNGFAPSAALIKAALINGAEPMRGFTELGLPLEPPPSVRQGHGRVHVGRSLPLAPGPARMFAVDERRIAHGEVHSFCLELPPGRDAPESTTDADDELRVTLVWTDPPASLPSAGRTLVNDLDLVVVNGDGVAWGGGDRSNNVERVTVPLTIDGTQGGDGAASFVARVVARDVRWVPGGESGQPYALVATAPGLTGGPCGARELSVAARAGDDIDFSGG</sequence>
<protein>
    <submittedName>
        <fullName evidence="8">ATP-binding cassette superfamily</fullName>
    </submittedName>
</protein>
<dbReference type="InterPro" id="IPR023828">
    <property type="entry name" value="Peptidase_S8_Ser-AS"/>
</dbReference>
<evidence type="ECO:0000256" key="3">
    <source>
        <dbReference type="ARBA" id="ARBA00022825"/>
    </source>
</evidence>
<dbReference type="AlphaFoldDB" id="C1EE69"/>
<dbReference type="InterPro" id="IPR003137">
    <property type="entry name" value="PA_domain"/>
</dbReference>
<dbReference type="InterPro" id="IPR000209">
    <property type="entry name" value="Peptidase_S8/S53_dom"/>
</dbReference>
<dbReference type="GO" id="GO:0004252">
    <property type="term" value="F:serine-type endopeptidase activity"/>
    <property type="evidence" value="ECO:0007669"/>
    <property type="project" value="UniProtKB-UniRule"/>
</dbReference>
<dbReference type="SUPFAM" id="SSF52025">
    <property type="entry name" value="PA domain"/>
    <property type="match status" value="1"/>
</dbReference>
<dbReference type="GeneID" id="8247344"/>
<keyword evidence="2 5" id="KW-0378">Hydrolase</keyword>
<dbReference type="KEGG" id="mis:MICPUN_103083"/>
<dbReference type="Proteomes" id="UP000002009">
    <property type="component" value="Chromosome 11"/>
</dbReference>
<proteinExistence type="inferred from homology"/>
<dbReference type="Gene3D" id="2.60.120.380">
    <property type="match status" value="1"/>
</dbReference>
<dbReference type="InterPro" id="IPR046450">
    <property type="entry name" value="PA_dom_sf"/>
</dbReference>
<evidence type="ECO:0000313" key="8">
    <source>
        <dbReference type="EMBL" id="ACO66180.1"/>
    </source>
</evidence>
<keyword evidence="9" id="KW-1185">Reference proteome</keyword>